<dbReference type="FunFam" id="1.10.150.780:FF:000001">
    <property type="entry name" value="Vacuolar protein sorting-associated protein 16 homolog"/>
    <property type="match status" value="1"/>
</dbReference>
<dbReference type="GO" id="GO:0003779">
    <property type="term" value="F:actin binding"/>
    <property type="evidence" value="ECO:0007669"/>
    <property type="project" value="TreeGrafter"/>
</dbReference>
<dbReference type="PANTHER" id="PTHR12811">
    <property type="entry name" value="VACUOLAR PROTEIN SORTING VPS16"/>
    <property type="match status" value="1"/>
</dbReference>
<feature type="domain" description="Vps16 C-terminal" evidence="2">
    <location>
        <begin position="13"/>
        <end position="189"/>
    </location>
</feature>
<dbReference type="InterPro" id="IPR038132">
    <property type="entry name" value="Vps16_C_sf"/>
</dbReference>
<reference evidence="3" key="1">
    <citation type="submission" date="2022-02" db="EMBL/GenBank/DDBJ databases">
        <authorList>
            <person name="Henning P.M."/>
            <person name="McCubbin A.G."/>
            <person name="Shore J.S."/>
        </authorList>
    </citation>
    <scope>NUCLEOTIDE SEQUENCE</scope>
    <source>
        <strain evidence="3">F60SS</strain>
        <tissue evidence="3">Leaves</tissue>
    </source>
</reference>
<dbReference type="AlphaFoldDB" id="A0A9Q0FTH2"/>
<organism evidence="3 4">
    <name type="scientific">Turnera subulata</name>
    <dbReference type="NCBI Taxonomy" id="218843"/>
    <lineage>
        <taxon>Eukaryota</taxon>
        <taxon>Viridiplantae</taxon>
        <taxon>Streptophyta</taxon>
        <taxon>Embryophyta</taxon>
        <taxon>Tracheophyta</taxon>
        <taxon>Spermatophyta</taxon>
        <taxon>Magnoliopsida</taxon>
        <taxon>eudicotyledons</taxon>
        <taxon>Gunneridae</taxon>
        <taxon>Pentapetalae</taxon>
        <taxon>rosids</taxon>
        <taxon>fabids</taxon>
        <taxon>Malpighiales</taxon>
        <taxon>Passifloraceae</taxon>
        <taxon>Turnera</taxon>
    </lineage>
</organism>
<dbReference type="GO" id="GO:0042144">
    <property type="term" value="P:vacuole fusion, non-autophagic"/>
    <property type="evidence" value="ECO:0007669"/>
    <property type="project" value="TreeGrafter"/>
</dbReference>
<dbReference type="InterPro" id="IPR016534">
    <property type="entry name" value="VPS16"/>
</dbReference>
<dbReference type="GO" id="GO:0016197">
    <property type="term" value="P:endosomal transport"/>
    <property type="evidence" value="ECO:0007669"/>
    <property type="project" value="TreeGrafter"/>
</dbReference>
<dbReference type="EMBL" id="JAKUCV010003890">
    <property type="protein sequence ID" value="KAJ4837248.1"/>
    <property type="molecule type" value="Genomic_DNA"/>
</dbReference>
<evidence type="ECO:0000259" key="2">
    <source>
        <dbReference type="Pfam" id="PF04840"/>
    </source>
</evidence>
<comment type="similarity">
    <text evidence="1">Belongs to the VPS16 family.</text>
</comment>
<comment type="caution">
    <text evidence="3">The sequence shown here is derived from an EMBL/GenBank/DDBJ whole genome shotgun (WGS) entry which is preliminary data.</text>
</comment>
<dbReference type="InterPro" id="IPR006925">
    <property type="entry name" value="Vps16_C"/>
</dbReference>
<gene>
    <name evidence="3" type="primary">VCL1_1</name>
    <name evidence="3" type="ORF">Tsubulata_012265</name>
</gene>
<dbReference type="PANTHER" id="PTHR12811:SF0">
    <property type="entry name" value="VACUOLAR PROTEIN SORTING-ASSOCIATED PROTEIN 16 HOMOLOG"/>
    <property type="match status" value="1"/>
</dbReference>
<sequence length="205" mass="22957">MASKGSALHGPRIKEIENAQMCFTETKEHTFESKAAEEHAKLLRIQHELEVSTKQPIFLDSSVSDTIRTCIVLGNHRAAMKVKTEFKVSEKRWYWLKALALAGVKDWDALERFSKEKRPPLGYRPFVEACIKEGEKGEALKYIPKLADPRERAEAFARIGMPKEAADAASQAKDGELLGRLKLSFSQNTAASSILDTLRDRLGVS</sequence>
<dbReference type="GO" id="GO:0005768">
    <property type="term" value="C:endosome"/>
    <property type="evidence" value="ECO:0007669"/>
    <property type="project" value="TreeGrafter"/>
</dbReference>
<evidence type="ECO:0000256" key="1">
    <source>
        <dbReference type="ARBA" id="ARBA00009250"/>
    </source>
</evidence>
<dbReference type="GO" id="GO:0005765">
    <property type="term" value="C:lysosomal membrane"/>
    <property type="evidence" value="ECO:0007669"/>
    <property type="project" value="TreeGrafter"/>
</dbReference>
<protein>
    <submittedName>
        <fullName evidence="3">Vacuolar protein sorting-associated protein 16</fullName>
    </submittedName>
</protein>
<dbReference type="GO" id="GO:0006886">
    <property type="term" value="P:intracellular protein transport"/>
    <property type="evidence" value="ECO:0007669"/>
    <property type="project" value="InterPro"/>
</dbReference>
<name>A0A9Q0FTH2_9ROSI</name>
<dbReference type="Pfam" id="PF04840">
    <property type="entry name" value="Vps16_C"/>
    <property type="match status" value="1"/>
</dbReference>
<evidence type="ECO:0000313" key="4">
    <source>
        <dbReference type="Proteomes" id="UP001141552"/>
    </source>
</evidence>
<dbReference type="Gene3D" id="1.10.150.780">
    <property type="entry name" value="Vps16, C-terminal region"/>
    <property type="match status" value="1"/>
</dbReference>
<dbReference type="GO" id="GO:0030897">
    <property type="term" value="C:HOPS complex"/>
    <property type="evidence" value="ECO:0007669"/>
    <property type="project" value="TreeGrafter"/>
</dbReference>
<accession>A0A9Q0FTH2</accession>
<dbReference type="Proteomes" id="UP001141552">
    <property type="component" value="Unassembled WGS sequence"/>
</dbReference>
<keyword evidence="4" id="KW-1185">Reference proteome</keyword>
<dbReference type="OrthoDB" id="1792at2759"/>
<evidence type="ECO:0000313" key="3">
    <source>
        <dbReference type="EMBL" id="KAJ4837248.1"/>
    </source>
</evidence>
<reference evidence="3" key="2">
    <citation type="journal article" date="2023" name="Plants (Basel)">
        <title>Annotation of the Turnera subulata (Passifloraceae) Draft Genome Reveals the S-Locus Evolved after the Divergence of Turneroideae from Passifloroideae in a Stepwise Manner.</title>
        <authorList>
            <person name="Henning P.M."/>
            <person name="Roalson E.H."/>
            <person name="Mir W."/>
            <person name="McCubbin A.G."/>
            <person name="Shore J.S."/>
        </authorList>
    </citation>
    <scope>NUCLEOTIDE SEQUENCE</scope>
    <source>
        <strain evidence="3">F60SS</strain>
    </source>
</reference>
<proteinExistence type="inferred from homology"/>